<dbReference type="STRING" id="988480.A0A075B355"/>
<feature type="coiled-coil region" evidence="2">
    <location>
        <begin position="113"/>
        <end position="173"/>
    </location>
</feature>
<dbReference type="PANTHER" id="PTHR14604">
    <property type="entry name" value="WD40 REPEAT PF20"/>
    <property type="match status" value="1"/>
</dbReference>
<dbReference type="Proteomes" id="UP000030755">
    <property type="component" value="Unassembled WGS sequence"/>
</dbReference>
<dbReference type="HOGENOM" id="CLU_000288_57_18_1"/>
<sequence>MSEHKAHIEIELLTKELHIADDEEIEYHEIPLDDVDMSDIEEEEESLDKVVQMLHQKNFMDQQVQSDGCQKNNFASSEIKRYTETLDDFIRNFFIQYELENSLDAFQNDLPEVDDLQSQNIVLNAELHKAQEEIQAYKSSIADFHRLHHKRIAQEKNRLLSDYKKLANKLEQIEPTLKHWQQKYELLMKEKTMITLERDKMIDEKSGSVLDFIHINVALQNNIARNNDDGRKSVQLSSNKALGNYLPNEDRNNPFAENSEKLTSLSSKALSYKAGLSIKAHSMAVSSKNLLLSTSDDRTWKLWSVPSGEHIRTGNGHKDWVADSDFHPNSGDGTIRLWNIDNGQTVRQLKDHTQPVWTCAFHDLGDFLASGSMDQTARLFDLRTVNFVTFKPYTNLLWSCSGDRTISQWDARTGICTQSLYGHMNAGTLFVSCDLDGVVKVWDTRNTRELKTNNFGPSSVQKVVLDARGTTIALAQANGDCKL</sequence>
<dbReference type="InterPro" id="IPR001680">
    <property type="entry name" value="WD40_rpt"/>
</dbReference>
<feature type="repeat" description="WD" evidence="1">
    <location>
        <begin position="330"/>
        <end position="348"/>
    </location>
</feature>
<evidence type="ECO:0000256" key="2">
    <source>
        <dbReference type="SAM" id="Coils"/>
    </source>
</evidence>
<dbReference type="OrthoDB" id="538223at2759"/>
<accession>A0A075B355</accession>
<evidence type="ECO:0000256" key="1">
    <source>
        <dbReference type="PROSITE-ProRule" id="PRU00221"/>
    </source>
</evidence>
<dbReference type="EMBL" id="KE560844">
    <property type="protein sequence ID" value="EPZ35401.1"/>
    <property type="molecule type" value="Genomic_DNA"/>
</dbReference>
<dbReference type="PANTHER" id="PTHR14604:SF3">
    <property type="entry name" value="SPERM-ASSOCIATED ANTIGEN 16 PROTEIN"/>
    <property type="match status" value="1"/>
</dbReference>
<dbReference type="PROSITE" id="PS50082">
    <property type="entry name" value="WD_REPEATS_2"/>
    <property type="match status" value="3"/>
</dbReference>
<dbReference type="PROSITE" id="PS50294">
    <property type="entry name" value="WD_REPEATS_REGION"/>
    <property type="match status" value="1"/>
</dbReference>
<keyword evidence="2" id="KW-0175">Coiled coil</keyword>
<dbReference type="SUPFAM" id="SSF50978">
    <property type="entry name" value="WD40 repeat-like"/>
    <property type="match status" value="1"/>
</dbReference>
<organism evidence="3 4">
    <name type="scientific">Rozella allomycis (strain CSF55)</name>
    <dbReference type="NCBI Taxonomy" id="988480"/>
    <lineage>
        <taxon>Eukaryota</taxon>
        <taxon>Fungi</taxon>
        <taxon>Fungi incertae sedis</taxon>
        <taxon>Cryptomycota</taxon>
        <taxon>Cryptomycota incertae sedis</taxon>
        <taxon>Rozella</taxon>
    </lineage>
</organism>
<dbReference type="Pfam" id="PF00400">
    <property type="entry name" value="WD40"/>
    <property type="match status" value="2"/>
</dbReference>
<dbReference type="InterPro" id="IPR050995">
    <property type="entry name" value="WD-F-box_domain-protein"/>
</dbReference>
<feature type="repeat" description="WD" evidence="1">
    <location>
        <begin position="427"/>
        <end position="452"/>
    </location>
</feature>
<evidence type="ECO:0000313" key="3">
    <source>
        <dbReference type="EMBL" id="EPZ35401.1"/>
    </source>
</evidence>
<dbReference type="CDD" id="cd00200">
    <property type="entry name" value="WD40"/>
    <property type="match status" value="1"/>
</dbReference>
<dbReference type="SMART" id="SM00320">
    <property type="entry name" value="WD40"/>
    <property type="match status" value="5"/>
</dbReference>
<reference evidence="3 4" key="1">
    <citation type="journal article" date="2013" name="Curr. Biol.">
        <title>Shared signatures of parasitism and phylogenomics unite Cryptomycota and microsporidia.</title>
        <authorList>
            <person name="James T.Y."/>
            <person name="Pelin A."/>
            <person name="Bonen L."/>
            <person name="Ahrendt S."/>
            <person name="Sain D."/>
            <person name="Corradi N."/>
            <person name="Stajich J.E."/>
        </authorList>
    </citation>
    <scope>NUCLEOTIDE SEQUENCE [LARGE SCALE GENOMIC DNA]</scope>
    <source>
        <strain evidence="3 4">CSF55</strain>
    </source>
</reference>
<proteinExistence type="predicted"/>
<keyword evidence="4" id="KW-1185">Reference proteome</keyword>
<gene>
    <name evidence="3" type="ORF">O9G_003812</name>
</gene>
<protein>
    <submittedName>
        <fullName evidence="3">Uncharacterized protein</fullName>
    </submittedName>
</protein>
<dbReference type="InterPro" id="IPR036322">
    <property type="entry name" value="WD40_repeat_dom_sf"/>
</dbReference>
<feature type="repeat" description="WD" evidence="1">
    <location>
        <begin position="349"/>
        <end position="390"/>
    </location>
</feature>
<evidence type="ECO:0000313" key="4">
    <source>
        <dbReference type="Proteomes" id="UP000030755"/>
    </source>
</evidence>
<keyword evidence="1" id="KW-0853">WD repeat</keyword>
<dbReference type="InterPro" id="IPR015943">
    <property type="entry name" value="WD40/YVTN_repeat-like_dom_sf"/>
</dbReference>
<dbReference type="AlphaFoldDB" id="A0A075B355"/>
<dbReference type="Gene3D" id="2.130.10.10">
    <property type="entry name" value="YVTN repeat-like/Quinoprotein amine dehydrogenase"/>
    <property type="match status" value="2"/>
</dbReference>
<name>A0A075B355_ROZAC</name>